<keyword evidence="3" id="KW-0479">Metal-binding</keyword>
<evidence type="ECO:0000313" key="9">
    <source>
        <dbReference type="Proteomes" id="UP000314223"/>
    </source>
</evidence>
<sequence>MKRYTIDCIAGDGIGQEVVPTAVACIDAVAEQNDFRITWRDRNWSSDRYLSKGAMMPVDGIDQLDGGDGILLGAVGHPEVPDHITLWGLLIPIRRAFDLYLNIRPVRLLPGIEPRVVGDGRIDTVIVRENVEGEYSEVGGRAYQGTRHAMAFQQALFTRRGVKRVTEYAAELAAERSGKIISATKSNGLIHSMTFWDEVVEETLSRHTGVELQSVLIDALAARLVLAPSSVDVIVASNLFGDILSDLVAATAGSIGIAPSANINPDRSQPSMFEPVHGTAPDIVGKNLANPIGQLWAGSMMLEHIGQAGAATDLMKAVENTLLRGMRTADLGGTASTSEFVAAVLEEIDAVASAGVER</sequence>
<evidence type="ECO:0000256" key="3">
    <source>
        <dbReference type="ARBA" id="ARBA00022723"/>
    </source>
</evidence>
<dbReference type="Pfam" id="PF00180">
    <property type="entry name" value="Iso_dh"/>
    <property type="match status" value="1"/>
</dbReference>
<accession>A0A5C4X4C0</accession>
<keyword evidence="5" id="KW-0520">NAD</keyword>
<dbReference type="PANTHER" id="PTHR43275:SF1">
    <property type="entry name" value="D-MALATE DEHYDROGENASE [DECARBOXYLATING]"/>
    <property type="match status" value="1"/>
</dbReference>
<name>A0A5C4X4C0_9MICO</name>
<dbReference type="SUPFAM" id="SSF53659">
    <property type="entry name" value="Isocitrate/Isopropylmalate dehydrogenase-like"/>
    <property type="match status" value="1"/>
</dbReference>
<comment type="cofactor">
    <cofactor evidence="2">
        <name>Mg(2+)</name>
        <dbReference type="ChEBI" id="CHEBI:18420"/>
    </cofactor>
</comment>
<comment type="cofactor">
    <cofactor evidence="1">
        <name>Mn(2+)</name>
        <dbReference type="ChEBI" id="CHEBI:29035"/>
    </cofactor>
</comment>
<dbReference type="EMBL" id="VDMQ01000004">
    <property type="protein sequence ID" value="TNM55340.1"/>
    <property type="molecule type" value="Genomic_DNA"/>
</dbReference>
<keyword evidence="4" id="KW-0560">Oxidoreductase</keyword>
<dbReference type="PROSITE" id="PS00470">
    <property type="entry name" value="IDH_IMDH"/>
    <property type="match status" value="1"/>
</dbReference>
<comment type="caution">
    <text evidence="8">The sequence shown here is derived from an EMBL/GenBank/DDBJ whole genome shotgun (WGS) entry which is preliminary data.</text>
</comment>
<evidence type="ECO:0000256" key="2">
    <source>
        <dbReference type="ARBA" id="ARBA00001946"/>
    </source>
</evidence>
<dbReference type="SMART" id="SM01329">
    <property type="entry name" value="Iso_dh"/>
    <property type="match status" value="1"/>
</dbReference>
<evidence type="ECO:0000256" key="1">
    <source>
        <dbReference type="ARBA" id="ARBA00001936"/>
    </source>
</evidence>
<reference evidence="8 9" key="1">
    <citation type="submission" date="2019-06" db="EMBL/GenBank/DDBJ databases">
        <authorList>
            <person name="Mardanova A.M."/>
            <person name="Pudova D.S."/>
            <person name="Shagimardanova E.I."/>
            <person name="Gogoleva N.E."/>
            <person name="Lutfullin M.T."/>
            <person name="Hadieva G.F."/>
            <person name="Sharipova M.R."/>
        </authorList>
    </citation>
    <scope>NUCLEOTIDE SEQUENCE [LARGE SCALE GENOMIC DNA]</scope>
    <source>
        <strain evidence="8 9">MG-1</strain>
    </source>
</reference>
<dbReference type="PANTHER" id="PTHR43275">
    <property type="entry name" value="D-MALATE DEHYDROGENASE [DECARBOXYLATING]"/>
    <property type="match status" value="1"/>
</dbReference>
<protein>
    <submittedName>
        <fullName evidence="8">Tartrate dehydrogenase</fullName>
    </submittedName>
</protein>
<dbReference type="Gene3D" id="3.40.718.10">
    <property type="entry name" value="Isopropylmalate Dehydrogenase"/>
    <property type="match status" value="1"/>
</dbReference>
<evidence type="ECO:0000313" key="8">
    <source>
        <dbReference type="EMBL" id="TNM55340.1"/>
    </source>
</evidence>
<dbReference type="GO" id="GO:0016616">
    <property type="term" value="F:oxidoreductase activity, acting on the CH-OH group of donors, NAD or NADP as acceptor"/>
    <property type="evidence" value="ECO:0007669"/>
    <property type="project" value="InterPro"/>
</dbReference>
<keyword evidence="6" id="KW-0464">Manganese</keyword>
<proteinExistence type="predicted"/>
<dbReference type="InterPro" id="IPR024084">
    <property type="entry name" value="IsoPropMal-DH-like_dom"/>
</dbReference>
<evidence type="ECO:0000256" key="6">
    <source>
        <dbReference type="ARBA" id="ARBA00023211"/>
    </source>
</evidence>
<dbReference type="GO" id="GO:0051287">
    <property type="term" value="F:NAD binding"/>
    <property type="evidence" value="ECO:0007669"/>
    <property type="project" value="InterPro"/>
</dbReference>
<evidence type="ECO:0000259" key="7">
    <source>
        <dbReference type="SMART" id="SM01329"/>
    </source>
</evidence>
<feature type="domain" description="Isopropylmalate dehydrogenase-like" evidence="7">
    <location>
        <begin position="5"/>
        <end position="344"/>
    </location>
</feature>
<dbReference type="AlphaFoldDB" id="A0A5C4X4C0"/>
<organism evidence="8 9">
    <name type="scientific">Brevibacterium sediminis</name>
    <dbReference type="NCBI Taxonomy" id="1857024"/>
    <lineage>
        <taxon>Bacteria</taxon>
        <taxon>Bacillati</taxon>
        <taxon>Actinomycetota</taxon>
        <taxon>Actinomycetes</taxon>
        <taxon>Micrococcales</taxon>
        <taxon>Brevibacteriaceae</taxon>
        <taxon>Brevibacterium</taxon>
    </lineage>
</organism>
<evidence type="ECO:0000256" key="5">
    <source>
        <dbReference type="ARBA" id="ARBA00023027"/>
    </source>
</evidence>
<dbReference type="GO" id="GO:0000287">
    <property type="term" value="F:magnesium ion binding"/>
    <property type="evidence" value="ECO:0007669"/>
    <property type="project" value="InterPro"/>
</dbReference>
<dbReference type="Proteomes" id="UP000314223">
    <property type="component" value="Unassembled WGS sequence"/>
</dbReference>
<dbReference type="InterPro" id="IPR019818">
    <property type="entry name" value="IsoCit/isopropylmalate_DH_CS"/>
</dbReference>
<gene>
    <name evidence="8" type="ORF">FHQ09_09070</name>
</gene>
<evidence type="ECO:0000256" key="4">
    <source>
        <dbReference type="ARBA" id="ARBA00023002"/>
    </source>
</evidence>
<dbReference type="InterPro" id="IPR050501">
    <property type="entry name" value="ICDH/IPMDH"/>
</dbReference>
<dbReference type="RefSeq" id="WP_139468471.1">
    <property type="nucleotide sequence ID" value="NZ_VDMQ01000004.1"/>
</dbReference>